<evidence type="ECO:0000313" key="1">
    <source>
        <dbReference type="EMBL" id="KXN98337.1"/>
    </source>
</evidence>
<dbReference type="AlphaFoldDB" id="A0A137RFS8"/>
<reference evidence="1 2" key="2">
    <citation type="journal article" date="2016" name="Int. J. Syst. Evol. Microbiol.">
        <title>Vitellibacter aquimaris sp. nov., a marine bacterium isolated from seawater.</title>
        <authorList>
            <person name="Thevarajoo S."/>
            <person name="Selvaratnam C."/>
            <person name="Goh K.M."/>
            <person name="Hong K.W."/>
            <person name="Chan X.Y."/>
            <person name="Chan K.G."/>
            <person name="Chong C.S."/>
        </authorList>
    </citation>
    <scope>NUCLEOTIDE SEQUENCE [LARGE SCALE GENOMIC DNA]</scope>
    <source>
        <strain evidence="1 2">D-24</strain>
    </source>
</reference>
<dbReference type="Proteomes" id="UP000070138">
    <property type="component" value="Unassembled WGS sequence"/>
</dbReference>
<proteinExistence type="predicted"/>
<name>A0A137RFS8_9FLAO</name>
<comment type="caution">
    <text evidence="1">The sequence shown here is derived from an EMBL/GenBank/DDBJ whole genome shotgun (WGS) entry which is preliminary data.</text>
</comment>
<protein>
    <recommendedName>
        <fullName evidence="3">Lipocalin-like domain-containing protein</fullName>
    </recommendedName>
</protein>
<dbReference type="EMBL" id="JRWG01000008">
    <property type="protein sequence ID" value="KXN98337.1"/>
    <property type="molecule type" value="Genomic_DNA"/>
</dbReference>
<accession>A0A137RFS8</accession>
<organism evidence="1 2">
    <name type="scientific">Aequorivita aquimaris</name>
    <dbReference type="NCBI Taxonomy" id="1548749"/>
    <lineage>
        <taxon>Bacteria</taxon>
        <taxon>Pseudomonadati</taxon>
        <taxon>Bacteroidota</taxon>
        <taxon>Flavobacteriia</taxon>
        <taxon>Flavobacteriales</taxon>
        <taxon>Flavobacteriaceae</taxon>
        <taxon>Aequorivita</taxon>
    </lineage>
</organism>
<gene>
    <name evidence="1" type="ORF">LS48_11945</name>
</gene>
<dbReference type="STRING" id="1548749.LS48_11945"/>
<evidence type="ECO:0000313" key="2">
    <source>
        <dbReference type="Proteomes" id="UP000070138"/>
    </source>
</evidence>
<dbReference type="PROSITE" id="PS51257">
    <property type="entry name" value="PROKAR_LIPOPROTEIN"/>
    <property type="match status" value="1"/>
</dbReference>
<keyword evidence="2" id="KW-1185">Reference proteome</keyword>
<evidence type="ECO:0008006" key="3">
    <source>
        <dbReference type="Google" id="ProtNLM"/>
    </source>
</evidence>
<reference evidence="2" key="1">
    <citation type="submission" date="2014-10" db="EMBL/GenBank/DDBJ databases">
        <title>Genome sequencing of Vitellibacter sp. D-24.</title>
        <authorList>
            <person name="Thevarajoo S."/>
            <person name="Selvaratnam C."/>
            <person name="Goh K.M."/>
            <person name="Chong C.S."/>
        </authorList>
    </citation>
    <scope>NUCLEOTIDE SEQUENCE [LARGE SCALE GENOMIC DNA]</scope>
    <source>
        <strain evidence="2">D-24</strain>
    </source>
</reference>
<sequence>MITKLILTFFIYTGLAMSCDKDDDNTQQQETTAQQTQNTAQNGSWKITYFFDSDQNETNHFNGYTFTFKENGSLVAVNGSTTITGTWSVTDSNSSDDDGGSSNTDFNIFFASPPDFEELSDDWDIISVTNSKIELTDVSGGNGGTDFLTFEKI</sequence>